<accession>A0A836MQ89</accession>
<proteinExistence type="predicted"/>
<sequence length="135" mass="15446">MAGTFRYVAKRDDSNNWQELNNGIKRPNLKEANSIAGFEFIDGFSETEIYAGGGKGDLWQFNGETWRQVLFPSDMLLESVCCGQDGFVYIGAQSGTVFKGRNDEWRMIHHGDLSLPFRQMVWYQDRVWATSDYGV</sequence>
<dbReference type="AlphaFoldDB" id="A0A836MQ89"/>
<dbReference type="RefSeq" id="WP_202806122.1">
    <property type="nucleotide sequence ID" value="NZ_JFZV01000006.1"/>
</dbReference>
<comment type="caution">
    <text evidence="1">The sequence shown here is derived from an EMBL/GenBank/DDBJ whole genome shotgun (WGS) entry which is preliminary data.</text>
</comment>
<reference evidence="1 2" key="1">
    <citation type="submission" date="2014-03" db="EMBL/GenBank/DDBJ databases">
        <title>The genomes of two eusocial bee gut symbionts.</title>
        <authorList>
            <person name="Kwong W.K."/>
            <person name="Engel P."/>
            <person name="Koch H."/>
            <person name="Moran N.A."/>
        </authorList>
    </citation>
    <scope>NUCLEOTIDE SEQUENCE [LARGE SCALE GENOMIC DNA]</scope>
    <source>
        <strain evidence="2">wkB29</strain>
    </source>
</reference>
<dbReference type="EMBL" id="JFZV01000006">
    <property type="protein sequence ID" value="KDN14534.1"/>
    <property type="molecule type" value="Genomic_DNA"/>
</dbReference>
<gene>
    <name evidence="1" type="ORF">SALWKB29_1324</name>
</gene>
<organism evidence="1 2">
    <name type="scientific">Snodgrassella communis</name>
    <dbReference type="NCBI Taxonomy" id="2946699"/>
    <lineage>
        <taxon>Bacteria</taxon>
        <taxon>Pseudomonadati</taxon>
        <taxon>Pseudomonadota</taxon>
        <taxon>Betaproteobacteria</taxon>
        <taxon>Neisseriales</taxon>
        <taxon>Neisseriaceae</taxon>
        <taxon>Snodgrassella</taxon>
    </lineage>
</organism>
<evidence type="ECO:0000313" key="1">
    <source>
        <dbReference type="EMBL" id="KDN14534.1"/>
    </source>
</evidence>
<keyword evidence="2" id="KW-1185">Reference proteome</keyword>
<evidence type="ECO:0000313" key="2">
    <source>
        <dbReference type="Proteomes" id="UP000027170"/>
    </source>
</evidence>
<name>A0A836MQ89_9NEIS</name>
<evidence type="ECO:0008006" key="3">
    <source>
        <dbReference type="Google" id="ProtNLM"/>
    </source>
</evidence>
<dbReference type="Proteomes" id="UP000027170">
    <property type="component" value="Unassembled WGS sequence"/>
</dbReference>
<protein>
    <recommendedName>
        <fullName evidence="3">Photosynthesis system II assembly factor Ycf48/Hcf136-like domain-containing protein</fullName>
    </recommendedName>
</protein>